<sequence length="188" mass="20269">MAPLEHMAHDEVEQQLKDVIQDLYQIMVQVSTYDAAGRPSREVLANEVKTLSQSLQTIYSTSISASSSQTLPSVPPELLEYVENGRNPDIYTREFVELVRRGNQLMRGKQRAFAALQDCFAAELAAAMPELRGDIDLILHNTGARPLEGGRGGAAAAAASATMASRPLDAADAQQPRPQNAESSASST</sequence>
<evidence type="ECO:0000256" key="3">
    <source>
        <dbReference type="ARBA" id="ARBA00019617"/>
    </source>
</evidence>
<name>A0A2C5X986_9HYPO</name>
<dbReference type="GO" id="GO:0006357">
    <property type="term" value="P:regulation of transcription by RNA polymerase II"/>
    <property type="evidence" value="ECO:0007669"/>
    <property type="project" value="InterPro"/>
</dbReference>
<dbReference type="PANTHER" id="PTHR13345:SF13">
    <property type="entry name" value="MEDIATOR OF RNA POLYMERASE II TRANSCRIPTION SUBUNIT 10"/>
    <property type="match status" value="1"/>
</dbReference>
<reference evidence="11 12" key="1">
    <citation type="submission" date="2017-06" db="EMBL/GenBank/DDBJ databases">
        <title>Ant-infecting Ophiocordyceps genomes reveal a high diversity of potential behavioral manipulation genes and a possible major role for enterotoxins.</title>
        <authorList>
            <person name="De Bekker C."/>
            <person name="Evans H.C."/>
            <person name="Brachmann A."/>
            <person name="Hughes D.P."/>
        </authorList>
    </citation>
    <scope>NUCLEOTIDE SEQUENCE [LARGE SCALE GENOMIC DNA]</scope>
    <source>
        <strain evidence="11 12">Map64</strain>
    </source>
</reference>
<organism evidence="11 12">
    <name type="scientific">Ophiocordyceps australis</name>
    <dbReference type="NCBI Taxonomy" id="1399860"/>
    <lineage>
        <taxon>Eukaryota</taxon>
        <taxon>Fungi</taxon>
        <taxon>Dikarya</taxon>
        <taxon>Ascomycota</taxon>
        <taxon>Pezizomycotina</taxon>
        <taxon>Sordariomycetes</taxon>
        <taxon>Hypocreomycetidae</taxon>
        <taxon>Hypocreales</taxon>
        <taxon>Ophiocordycipitaceae</taxon>
        <taxon>Ophiocordyceps</taxon>
    </lineage>
</organism>
<dbReference type="Pfam" id="PF09748">
    <property type="entry name" value="Med10"/>
    <property type="match status" value="1"/>
</dbReference>
<proteinExistence type="inferred from homology"/>
<dbReference type="STRING" id="1399860.A0A2C5X986"/>
<dbReference type="GO" id="GO:0016592">
    <property type="term" value="C:mediator complex"/>
    <property type="evidence" value="ECO:0007669"/>
    <property type="project" value="InterPro"/>
</dbReference>
<keyword evidence="7 9" id="KW-0539">Nucleus</keyword>
<dbReference type="PANTHER" id="PTHR13345">
    <property type="entry name" value="MEDIATOR OF RNA POLYMERASE II TRANSCRIPTION SUBUNIT 10"/>
    <property type="match status" value="1"/>
</dbReference>
<dbReference type="AlphaFoldDB" id="A0A2C5X986"/>
<comment type="similarity">
    <text evidence="2 9">Belongs to the Mediator complex subunit 10 family.</text>
</comment>
<dbReference type="OrthoDB" id="337270at2759"/>
<evidence type="ECO:0000256" key="1">
    <source>
        <dbReference type="ARBA" id="ARBA00004123"/>
    </source>
</evidence>
<evidence type="ECO:0000256" key="8">
    <source>
        <dbReference type="ARBA" id="ARBA00032004"/>
    </source>
</evidence>
<evidence type="ECO:0000256" key="2">
    <source>
        <dbReference type="ARBA" id="ARBA00005389"/>
    </source>
</evidence>
<evidence type="ECO:0000256" key="9">
    <source>
        <dbReference type="RuleBase" id="RU364146"/>
    </source>
</evidence>
<comment type="subunit">
    <text evidence="9">Component of the Mediator complex.</text>
</comment>
<evidence type="ECO:0000256" key="7">
    <source>
        <dbReference type="ARBA" id="ARBA00023242"/>
    </source>
</evidence>
<protein>
    <recommendedName>
        <fullName evidence="3 9">Mediator of RNA polymerase II transcription subunit 10</fullName>
    </recommendedName>
    <alternativeName>
        <fullName evidence="8 9">Mediator complex subunit 10</fullName>
    </alternativeName>
</protein>
<feature type="compositionally biased region" description="Low complexity" evidence="10">
    <location>
        <begin position="154"/>
        <end position="168"/>
    </location>
</feature>
<keyword evidence="5 9" id="KW-0010">Activator</keyword>
<evidence type="ECO:0000313" key="12">
    <source>
        <dbReference type="Proteomes" id="UP000226192"/>
    </source>
</evidence>
<dbReference type="GO" id="GO:0003712">
    <property type="term" value="F:transcription coregulator activity"/>
    <property type="evidence" value="ECO:0007669"/>
    <property type="project" value="InterPro"/>
</dbReference>
<comment type="subcellular location">
    <subcellularLocation>
        <location evidence="1 9">Nucleus</location>
    </subcellularLocation>
</comment>
<evidence type="ECO:0000256" key="10">
    <source>
        <dbReference type="SAM" id="MobiDB-lite"/>
    </source>
</evidence>
<feature type="compositionally biased region" description="Polar residues" evidence="10">
    <location>
        <begin position="176"/>
        <end position="188"/>
    </location>
</feature>
<keyword evidence="4 9" id="KW-0805">Transcription regulation</keyword>
<evidence type="ECO:0000313" key="11">
    <source>
        <dbReference type="EMBL" id="PHH62579.1"/>
    </source>
</evidence>
<dbReference type="InterPro" id="IPR019145">
    <property type="entry name" value="Mediator_Med10"/>
</dbReference>
<keyword evidence="6 9" id="KW-0804">Transcription</keyword>
<evidence type="ECO:0000256" key="6">
    <source>
        <dbReference type="ARBA" id="ARBA00023163"/>
    </source>
</evidence>
<evidence type="ECO:0000256" key="5">
    <source>
        <dbReference type="ARBA" id="ARBA00023159"/>
    </source>
</evidence>
<comment type="caution">
    <text evidence="11">The sequence shown here is derived from an EMBL/GenBank/DDBJ whole genome shotgun (WGS) entry which is preliminary data.</text>
</comment>
<feature type="region of interest" description="Disordered" evidence="10">
    <location>
        <begin position="146"/>
        <end position="188"/>
    </location>
</feature>
<gene>
    <name evidence="9" type="primary">MED10</name>
    <name evidence="11" type="ORF">CDD81_6894</name>
</gene>
<dbReference type="EMBL" id="NJET01000068">
    <property type="protein sequence ID" value="PHH62579.1"/>
    <property type="molecule type" value="Genomic_DNA"/>
</dbReference>
<evidence type="ECO:0000256" key="4">
    <source>
        <dbReference type="ARBA" id="ARBA00023015"/>
    </source>
</evidence>
<dbReference type="Proteomes" id="UP000226192">
    <property type="component" value="Unassembled WGS sequence"/>
</dbReference>
<comment type="function">
    <text evidence="9">Component of the Mediator complex, a coactivator involved in the regulated transcription of nearly all RNA polymerase II-dependent genes. Mediator functions as a bridge to convey information from gene-specific regulatory proteins to the basal RNA polymerase II transcription machinery. Mediator is recruited to promoters by direct interactions with regulatory proteins and serves as a scaffold for the assembly of a functional preinitiation complex with RNA polymerase II and the general transcription factors.</text>
</comment>
<accession>A0A2C5X986</accession>
<keyword evidence="12" id="KW-1185">Reference proteome</keyword>